<comment type="caution">
    <text evidence="2">The sequence shown here is derived from an EMBL/GenBank/DDBJ whole genome shotgun (WGS) entry which is preliminary data.</text>
</comment>
<evidence type="ECO:0000256" key="1">
    <source>
        <dbReference type="SAM" id="MobiDB-lite"/>
    </source>
</evidence>
<dbReference type="PANTHER" id="PTHR35046">
    <property type="entry name" value="ZINC KNUCKLE (CCHC-TYPE) FAMILY PROTEIN"/>
    <property type="match status" value="1"/>
</dbReference>
<feature type="compositionally biased region" description="Basic and acidic residues" evidence="1">
    <location>
        <begin position="76"/>
        <end position="89"/>
    </location>
</feature>
<dbReference type="PANTHER" id="PTHR35046:SF9">
    <property type="entry name" value="RNA-DIRECTED DNA POLYMERASE"/>
    <property type="match status" value="1"/>
</dbReference>
<feature type="compositionally biased region" description="Polar residues" evidence="1">
    <location>
        <begin position="186"/>
        <end position="203"/>
    </location>
</feature>
<dbReference type="OrthoDB" id="1747743at2759"/>
<accession>A0A371HY23</accession>
<name>A0A371HY23_MUCPR</name>
<dbReference type="Proteomes" id="UP000257109">
    <property type="component" value="Unassembled WGS sequence"/>
</dbReference>
<feature type="compositionally biased region" description="Polar residues" evidence="1">
    <location>
        <begin position="223"/>
        <end position="233"/>
    </location>
</feature>
<protein>
    <submittedName>
        <fullName evidence="2">Uncharacterized protein</fullName>
    </submittedName>
</protein>
<evidence type="ECO:0000313" key="2">
    <source>
        <dbReference type="EMBL" id="RDY07623.1"/>
    </source>
</evidence>
<organism evidence="2 3">
    <name type="scientific">Mucuna pruriens</name>
    <name type="common">Velvet bean</name>
    <name type="synonym">Dolichos pruriens</name>
    <dbReference type="NCBI Taxonomy" id="157652"/>
    <lineage>
        <taxon>Eukaryota</taxon>
        <taxon>Viridiplantae</taxon>
        <taxon>Streptophyta</taxon>
        <taxon>Embryophyta</taxon>
        <taxon>Tracheophyta</taxon>
        <taxon>Spermatophyta</taxon>
        <taxon>Magnoliopsida</taxon>
        <taxon>eudicotyledons</taxon>
        <taxon>Gunneridae</taxon>
        <taxon>Pentapetalae</taxon>
        <taxon>rosids</taxon>
        <taxon>fabids</taxon>
        <taxon>Fabales</taxon>
        <taxon>Fabaceae</taxon>
        <taxon>Papilionoideae</taxon>
        <taxon>50 kb inversion clade</taxon>
        <taxon>NPAAA clade</taxon>
        <taxon>indigoferoid/millettioid clade</taxon>
        <taxon>Phaseoleae</taxon>
        <taxon>Mucuna</taxon>
    </lineage>
</organism>
<feature type="compositionally biased region" description="Basic and acidic residues" evidence="1">
    <location>
        <begin position="97"/>
        <end position="111"/>
    </location>
</feature>
<dbReference type="EMBL" id="QJKJ01001429">
    <property type="protein sequence ID" value="RDY07623.1"/>
    <property type="molecule type" value="Genomic_DNA"/>
</dbReference>
<feature type="region of interest" description="Disordered" evidence="1">
    <location>
        <begin position="185"/>
        <end position="244"/>
    </location>
</feature>
<dbReference type="AlphaFoldDB" id="A0A371HY23"/>
<keyword evidence="3" id="KW-1185">Reference proteome</keyword>
<dbReference type="STRING" id="157652.A0A371HY23"/>
<gene>
    <name evidence="2" type="ORF">CR513_08231</name>
</gene>
<reference evidence="2" key="1">
    <citation type="submission" date="2018-05" db="EMBL/GenBank/DDBJ databases">
        <title>Draft genome of Mucuna pruriens seed.</title>
        <authorList>
            <person name="Nnadi N.E."/>
            <person name="Vos R."/>
            <person name="Hasami M.H."/>
            <person name="Devisetty U.K."/>
            <person name="Aguiy J.C."/>
        </authorList>
    </citation>
    <scope>NUCLEOTIDE SEQUENCE [LARGE SCALE GENOMIC DNA]</scope>
    <source>
        <strain evidence="2">JCA_2017</strain>
    </source>
</reference>
<feature type="region of interest" description="Disordered" evidence="1">
    <location>
        <begin position="76"/>
        <end position="111"/>
    </location>
</feature>
<evidence type="ECO:0000313" key="3">
    <source>
        <dbReference type="Proteomes" id="UP000257109"/>
    </source>
</evidence>
<feature type="non-terminal residue" evidence="2">
    <location>
        <position position="1"/>
    </location>
</feature>
<proteinExistence type="predicted"/>
<sequence length="365" mass="41098">MGETVVDRQVSLAFTLGKYVDEVMFDVVPMEATHILLGRPWKFDRKVTYNGSQIVLKPLSSREVCKDQIKMRIKREEERKEKEKDEKAREKKKREKKEKSKSANEKKEDDKTKALIGSHGLLCTSLDGSYVQFKTFASCVFPVSSNFSSIDLNTCTRHKVPNDYSFNYHKMAFFKIQPRPTPDNLGLSSRVSIQKSRPGQTDSLLDRPTPSWTGRLPPGPADSITQTQQSRTDSVSDGHDGVGLTRSRTDSISDFVKIDFLSACNVAKVKARIQEECKFTKAWNGCAMDDTGIGSTAGKQSEEALIARIRLSSWLATIIEFDWFLPSDVVVRNGFDFRPLPVLVVRVAFDSRSYAHARLGISLLT</sequence>